<evidence type="ECO:0000256" key="1">
    <source>
        <dbReference type="SAM" id="SignalP"/>
    </source>
</evidence>
<feature type="chain" id="PRO_5002627003" evidence="1">
    <location>
        <begin position="39"/>
        <end position="350"/>
    </location>
</feature>
<keyword evidence="3" id="KW-1185">Reference proteome</keyword>
<reference evidence="3" key="1">
    <citation type="journal article" date="2009" name="Appl. Environ. Microbiol.">
        <title>Complete genome sequence of the chemolithoautotrophic marine magnetotactic coccus strain MC-1.</title>
        <authorList>
            <person name="Schubbe S."/>
            <person name="Williams T.J."/>
            <person name="Xie G."/>
            <person name="Kiss H.E."/>
            <person name="Brettin T.S."/>
            <person name="Martinez D."/>
            <person name="Ross C.A."/>
            <person name="Schuler D."/>
            <person name="Cox B.L."/>
            <person name="Nealson K.H."/>
            <person name="Bazylinski D.A."/>
        </authorList>
    </citation>
    <scope>NUCLEOTIDE SEQUENCE [LARGE SCALE GENOMIC DNA]</scope>
    <source>
        <strain evidence="3">ATCC BAA-1437 / JCM 17883 / MC-1</strain>
    </source>
</reference>
<evidence type="ECO:0000313" key="3">
    <source>
        <dbReference type="Proteomes" id="UP000002586"/>
    </source>
</evidence>
<gene>
    <name evidence="2" type="ordered locus">Mmc1_2010</name>
</gene>
<feature type="signal peptide" evidence="1">
    <location>
        <begin position="1"/>
        <end position="38"/>
    </location>
</feature>
<evidence type="ECO:0000313" key="2">
    <source>
        <dbReference type="EMBL" id="ABK44511.1"/>
    </source>
</evidence>
<dbReference type="OrthoDB" id="5446097at2"/>
<dbReference type="HOGENOM" id="CLU_791799_0_0_5"/>
<sequence precursor="true">MANWHFNRFLQPRPLLNRMAMGSLALSMLMATTNLATAATTGSGMRILVVGEDSDSSTVSRQSDVFKRVTSELQRVMADHGHRMVDEEMVAVNCGWKIKTRRPKTELFEAAKLANSCDKPNTHSRFMAMFRMFADKKSAGYATMLRLRLVGEVYDLTTNELVTSITYPRDRAALEFSAPADCDKNCVTNHIGLHSADMATSVGETLGRILDGRLVGASYTEADNEHSANQQAQTKDNCCPDCCDTATTYQVTLRSFSTVRAMALIGMMSEEFPGYISHEIISKQPGIWKMEYVTQARVAKLDEWLNTMLMDMELDPDRDVIISILDGSLVLEKLSRDGQPLPRRVGPSFR</sequence>
<keyword evidence="1" id="KW-0732">Signal</keyword>
<organism evidence="2 3">
    <name type="scientific">Magnetococcus marinus (strain ATCC BAA-1437 / JCM 17883 / MC-1)</name>
    <dbReference type="NCBI Taxonomy" id="156889"/>
    <lineage>
        <taxon>Bacteria</taxon>
        <taxon>Pseudomonadati</taxon>
        <taxon>Pseudomonadota</taxon>
        <taxon>Magnetococcia</taxon>
        <taxon>Magnetococcales</taxon>
        <taxon>Magnetococcaceae</taxon>
        <taxon>Magnetococcus</taxon>
    </lineage>
</organism>
<dbReference type="KEGG" id="mgm:Mmc1_2010"/>
<name>A0L968_MAGMM</name>
<dbReference type="EMBL" id="CP000471">
    <property type="protein sequence ID" value="ABK44511.1"/>
    <property type="molecule type" value="Genomic_DNA"/>
</dbReference>
<dbReference type="Proteomes" id="UP000002586">
    <property type="component" value="Chromosome"/>
</dbReference>
<proteinExistence type="predicted"/>
<dbReference type="RefSeq" id="WP_011713646.1">
    <property type="nucleotide sequence ID" value="NC_008576.1"/>
</dbReference>
<dbReference type="AlphaFoldDB" id="A0L968"/>
<reference evidence="2 3" key="2">
    <citation type="journal article" date="2012" name="Int. J. Syst. Evol. Microbiol.">
        <title>Magnetococcus marinus gen. nov., sp. nov., a marine, magnetotactic bacterium that represents a novel lineage (Magnetococcaceae fam. nov.; Magnetococcales ord. nov.) at the base of the Alphaproteobacteria.</title>
        <authorList>
            <person name="Bazylinski D.A."/>
            <person name="Williams T.J."/>
            <person name="Lefevre C.T."/>
            <person name="Berg R.J."/>
            <person name="Zhang C.L."/>
            <person name="Bowser S.S."/>
            <person name="Dean A.J."/>
            <person name="Beveridge T.J."/>
        </authorList>
    </citation>
    <scope>NUCLEOTIDE SEQUENCE [LARGE SCALE GENOMIC DNA]</scope>
    <source>
        <strain evidence="3">ATCC BAA-1437 / JCM 17883 / MC-1</strain>
    </source>
</reference>
<accession>A0L968</accession>
<dbReference type="eggNOG" id="ENOG5033GR2">
    <property type="taxonomic scope" value="Bacteria"/>
</dbReference>
<protein>
    <submittedName>
        <fullName evidence="2">Uncharacterized protein</fullName>
    </submittedName>
</protein>